<feature type="transmembrane region" description="Helical" evidence="2">
    <location>
        <begin position="415"/>
        <end position="436"/>
    </location>
</feature>
<evidence type="ECO:0000313" key="3">
    <source>
        <dbReference type="EMBL" id="UTT61988.1"/>
    </source>
</evidence>
<gene>
    <name evidence="3" type="ORF">NNL39_09950</name>
</gene>
<feature type="region of interest" description="Disordered" evidence="1">
    <location>
        <begin position="269"/>
        <end position="294"/>
    </location>
</feature>
<evidence type="ECO:0000256" key="2">
    <source>
        <dbReference type="SAM" id="Phobius"/>
    </source>
</evidence>
<feature type="compositionally biased region" description="Pro residues" evidence="1">
    <location>
        <begin position="97"/>
        <end position="110"/>
    </location>
</feature>
<reference evidence="3" key="1">
    <citation type="submission" date="2022-07" db="EMBL/GenBank/DDBJ databases">
        <title>Taxonomic analysis of Microcella humidisoli nov. sp., isolated from riverside soil.</title>
        <authorList>
            <person name="Molina K.M."/>
            <person name="Kim S.B."/>
        </authorList>
    </citation>
    <scope>NUCLEOTIDE SEQUENCE</scope>
    <source>
        <strain evidence="3">MMS21-STM10</strain>
    </source>
</reference>
<feature type="compositionally biased region" description="Pro residues" evidence="1">
    <location>
        <begin position="147"/>
        <end position="158"/>
    </location>
</feature>
<keyword evidence="2" id="KW-0472">Membrane</keyword>
<keyword evidence="2" id="KW-0812">Transmembrane</keyword>
<organism evidence="3 4">
    <name type="scientific">Microcella humidisoli</name>
    <dbReference type="NCBI Taxonomy" id="2963406"/>
    <lineage>
        <taxon>Bacteria</taxon>
        <taxon>Bacillati</taxon>
        <taxon>Actinomycetota</taxon>
        <taxon>Actinomycetes</taxon>
        <taxon>Micrococcales</taxon>
        <taxon>Microbacteriaceae</taxon>
        <taxon>Microcella</taxon>
    </lineage>
</organism>
<evidence type="ECO:0000313" key="4">
    <source>
        <dbReference type="Proteomes" id="UP001060039"/>
    </source>
</evidence>
<evidence type="ECO:0000256" key="1">
    <source>
        <dbReference type="SAM" id="MobiDB-lite"/>
    </source>
</evidence>
<dbReference type="EMBL" id="CP101497">
    <property type="protein sequence ID" value="UTT61988.1"/>
    <property type="molecule type" value="Genomic_DNA"/>
</dbReference>
<dbReference type="Proteomes" id="UP001060039">
    <property type="component" value="Chromosome"/>
</dbReference>
<feature type="region of interest" description="Disordered" evidence="1">
    <location>
        <begin position="1"/>
        <end position="191"/>
    </location>
</feature>
<proteinExistence type="predicted"/>
<keyword evidence="2" id="KW-1133">Transmembrane helix</keyword>
<keyword evidence="4" id="KW-1185">Reference proteome</keyword>
<protein>
    <submittedName>
        <fullName evidence="3">Uncharacterized protein</fullName>
    </submittedName>
</protein>
<dbReference type="RefSeq" id="WP_255159129.1">
    <property type="nucleotide sequence ID" value="NZ_CP101497.1"/>
</dbReference>
<name>A0ABY5FUM8_9MICO</name>
<feature type="region of interest" description="Disordered" evidence="1">
    <location>
        <begin position="205"/>
        <end position="241"/>
    </location>
</feature>
<accession>A0ABY5FUM8</accession>
<sequence>MSNPTDPPLSRRAARQAELSAQDAPPEGFAQPVTRRVRGGTPVSVPSSAPSDVAYRTQVRPRVPHYDAAPPTHTVITPGDHGTAESPAPSSEHGAPLAPPVAPPVAPPPAQQVRRRDFRPPTEQPFAPPTAEFDTSLEYHTQLTPRPEQPAVPAPAPAPHVIAPMPQGGDLAPSAEAQGIAASPSAFEQTLSRRELRALREPVAEAPTPLVAPPAPAAAPSAAPVAEPAPAPPAALSAEPAPAPAPAAVVAEPVPLAPQFVAPPPVPLAEPAPEPYPSAGSAPTGSHWSVGIHDDDDPFENTFSREVGSTASLTNTNALVLPEMPSVSIAGPVAGTGEIIITGMIDLPRVVSSTGAVPQVHESPDVDDLLEPGEFEVAHPDSAPVSALRAVSSHTGAAPIMATGKGPASNTVTTVLVASTVVMAVVAIGLFVLAAVNGLF</sequence>
<feature type="compositionally biased region" description="Low complexity" evidence="1">
    <location>
        <begin position="42"/>
        <end position="54"/>
    </location>
</feature>